<evidence type="ECO:0000313" key="2">
    <source>
        <dbReference type="EMBL" id="KAG9268039.1"/>
    </source>
</evidence>
<feature type="compositionally biased region" description="Low complexity" evidence="1">
    <location>
        <begin position="316"/>
        <end position="326"/>
    </location>
</feature>
<dbReference type="GO" id="GO:0005814">
    <property type="term" value="C:centriole"/>
    <property type="evidence" value="ECO:0007669"/>
    <property type="project" value="InterPro"/>
</dbReference>
<proteinExistence type="predicted"/>
<dbReference type="AlphaFoldDB" id="A0A8T2L9R3"/>
<feature type="region of interest" description="Disordered" evidence="1">
    <location>
        <begin position="299"/>
        <end position="366"/>
    </location>
</feature>
<dbReference type="GO" id="GO:0007099">
    <property type="term" value="P:centriole replication"/>
    <property type="evidence" value="ECO:0007669"/>
    <property type="project" value="InterPro"/>
</dbReference>
<dbReference type="Proteomes" id="UP000752171">
    <property type="component" value="Unassembled WGS sequence"/>
</dbReference>
<feature type="region of interest" description="Disordered" evidence="1">
    <location>
        <begin position="378"/>
        <end position="400"/>
    </location>
</feature>
<dbReference type="PANTHER" id="PTHR13594:SF3">
    <property type="entry name" value="CENTRIOLAR COILED-COIL PROTEIN OF 110 KDA-LIKE ISOFORM X3"/>
    <property type="match status" value="1"/>
</dbReference>
<feature type="compositionally biased region" description="Basic and acidic residues" evidence="1">
    <location>
        <begin position="145"/>
        <end position="156"/>
    </location>
</feature>
<accession>A0A8T2L9R3</accession>
<protein>
    <submittedName>
        <fullName evidence="2">Centriolar coiled-coil protein of 110 kDa-like</fullName>
    </submittedName>
</protein>
<evidence type="ECO:0000256" key="1">
    <source>
        <dbReference type="SAM" id="MobiDB-lite"/>
    </source>
</evidence>
<sequence length="570" mass="64128">MVMEDYQEFCRRCLYKVNEESSCSAESSHRGAPSAIHFHGRPVLQPMLSEEQRVEMAKQRQKAMERESERHTLRTSSLLERAQDVLNHLQVQNTSHCEAEQGAIGSPPDPQDLNLRKTVAEDLAPCRVSSAWRRETLRLLNSRMERVEKSGEKTSETRTQPSYSGDAYKDGENKAGEDTLSDKENESLTPERPLVVKSRNTSIRCSVESCDSPLGSLSLCASLTGSYAQLPSPLPSCNPITHRLRKPALASSSNILISVPVTELELNKTMPVQSESHAPDYPPPTGGDWNCSCPELGSQTPPMAKTSTPTDHHITTRPTTPIETSTLNHSSPFQRSPPAPLNQSYDVESPAPNILRPHVGSGSRPFTAPLQRRLEFTGRPQLSPEDQKTQGHKTSNTLQDRDQQKAMCYLTALARGFLTRRLLHTEKIKHLRKTIQDSMELNRCFQADAQQRRASFTPQDLSLQHRVRAQLRAALSKVHEIFFVWPLRSRLALLQQDRELRNTRRHQEKEKSKSPLGQQGLSSATQKSLEQKKQRVGIKIQLKPKNSTTSVLQSTQRQDVFINSQKLKPV</sequence>
<feature type="compositionally biased region" description="Polar residues" evidence="1">
    <location>
        <begin position="515"/>
        <end position="528"/>
    </location>
</feature>
<name>A0A8T2L9R3_ASTMX</name>
<feature type="region of interest" description="Disordered" evidence="1">
    <location>
        <begin position="145"/>
        <end position="192"/>
    </location>
</feature>
<feature type="compositionally biased region" description="Polar residues" evidence="1">
    <location>
        <begin position="544"/>
        <end position="555"/>
    </location>
</feature>
<dbReference type="EMBL" id="JAICCE010000015">
    <property type="protein sequence ID" value="KAG9268039.1"/>
    <property type="molecule type" value="Genomic_DNA"/>
</dbReference>
<feature type="region of interest" description="Disordered" evidence="1">
    <location>
        <begin position="502"/>
        <end position="555"/>
    </location>
</feature>
<dbReference type="Pfam" id="PF16025">
    <property type="entry name" value="CaM_bind"/>
    <property type="match status" value="1"/>
</dbReference>
<gene>
    <name evidence="2" type="primary">CCP110</name>
    <name evidence="2" type="ORF">AMEX_G18928</name>
</gene>
<dbReference type="GO" id="GO:0032053">
    <property type="term" value="P:ciliary basal body organization"/>
    <property type="evidence" value="ECO:0007669"/>
    <property type="project" value="TreeGrafter"/>
</dbReference>
<evidence type="ECO:0000313" key="3">
    <source>
        <dbReference type="Proteomes" id="UP000752171"/>
    </source>
</evidence>
<organism evidence="2 3">
    <name type="scientific">Astyanax mexicanus</name>
    <name type="common">Blind cave fish</name>
    <name type="synonym">Astyanax fasciatus mexicanus</name>
    <dbReference type="NCBI Taxonomy" id="7994"/>
    <lineage>
        <taxon>Eukaryota</taxon>
        <taxon>Metazoa</taxon>
        <taxon>Chordata</taxon>
        <taxon>Craniata</taxon>
        <taxon>Vertebrata</taxon>
        <taxon>Euteleostomi</taxon>
        <taxon>Actinopterygii</taxon>
        <taxon>Neopterygii</taxon>
        <taxon>Teleostei</taxon>
        <taxon>Ostariophysi</taxon>
        <taxon>Characiformes</taxon>
        <taxon>Characoidei</taxon>
        <taxon>Acestrorhamphidae</taxon>
        <taxon>Acestrorhamphinae</taxon>
        <taxon>Astyanax</taxon>
    </lineage>
</organism>
<reference evidence="2 3" key="1">
    <citation type="submission" date="2021-07" db="EMBL/GenBank/DDBJ databases">
        <authorList>
            <person name="Imarazene B."/>
            <person name="Zahm M."/>
            <person name="Klopp C."/>
            <person name="Cabau C."/>
            <person name="Beille S."/>
            <person name="Jouanno E."/>
            <person name="Castinel A."/>
            <person name="Lluch J."/>
            <person name="Gil L."/>
            <person name="Kuchtly C."/>
            <person name="Lopez Roques C."/>
            <person name="Donnadieu C."/>
            <person name="Parrinello H."/>
            <person name="Journot L."/>
            <person name="Du K."/>
            <person name="Schartl M."/>
            <person name="Retaux S."/>
            <person name="Guiguen Y."/>
        </authorList>
    </citation>
    <scope>NUCLEOTIDE SEQUENCE [LARGE SCALE GENOMIC DNA]</scope>
    <source>
        <strain evidence="2">Pach_M1</strain>
        <tissue evidence="2">Testis</tissue>
    </source>
</reference>
<feature type="compositionally biased region" description="Basic and acidic residues" evidence="1">
    <location>
        <begin position="502"/>
        <end position="513"/>
    </location>
</feature>
<dbReference type="InterPro" id="IPR033207">
    <property type="entry name" value="CCP110"/>
</dbReference>
<dbReference type="GO" id="GO:1903723">
    <property type="term" value="P:negative regulation of centriole elongation"/>
    <property type="evidence" value="ECO:0007669"/>
    <property type="project" value="TreeGrafter"/>
</dbReference>
<feature type="compositionally biased region" description="Basic and acidic residues" evidence="1">
    <location>
        <begin position="167"/>
        <end position="186"/>
    </location>
</feature>
<dbReference type="PANTHER" id="PTHR13594">
    <property type="entry name" value="CENTRIOLAR COILED-COIL PROTEIN OF 110 KDA"/>
    <property type="match status" value="1"/>
</dbReference>
<dbReference type="GO" id="GO:0032465">
    <property type="term" value="P:regulation of cytokinesis"/>
    <property type="evidence" value="ECO:0007669"/>
    <property type="project" value="InterPro"/>
</dbReference>
<comment type="caution">
    <text evidence="2">The sequence shown here is derived from an EMBL/GenBank/DDBJ whole genome shotgun (WGS) entry which is preliminary data.</text>
</comment>